<evidence type="ECO:0000256" key="1">
    <source>
        <dbReference type="SAM" id="MobiDB-lite"/>
    </source>
</evidence>
<evidence type="ECO:0000313" key="3">
    <source>
        <dbReference type="EMBL" id="PRP87302.1"/>
    </source>
</evidence>
<keyword evidence="2" id="KW-1133">Transmembrane helix</keyword>
<protein>
    <submittedName>
        <fullName evidence="3">Uncharacterized protein</fullName>
    </submittedName>
</protein>
<feature type="transmembrane region" description="Helical" evidence="2">
    <location>
        <begin position="229"/>
        <end position="250"/>
    </location>
</feature>
<accession>A0A2P6NTL0</accession>
<gene>
    <name evidence="3" type="ORF">PROFUN_01564</name>
</gene>
<dbReference type="EMBL" id="MDYQ01000021">
    <property type="protein sequence ID" value="PRP87302.1"/>
    <property type="molecule type" value="Genomic_DNA"/>
</dbReference>
<feature type="region of interest" description="Disordered" evidence="1">
    <location>
        <begin position="169"/>
        <end position="223"/>
    </location>
</feature>
<keyword evidence="2" id="KW-0812">Transmembrane</keyword>
<dbReference type="AlphaFoldDB" id="A0A2P6NTL0"/>
<reference evidence="3 4" key="1">
    <citation type="journal article" date="2018" name="Genome Biol. Evol.">
        <title>Multiple Roots of Fruiting Body Formation in Amoebozoa.</title>
        <authorList>
            <person name="Hillmann F."/>
            <person name="Forbes G."/>
            <person name="Novohradska S."/>
            <person name="Ferling I."/>
            <person name="Riege K."/>
            <person name="Groth M."/>
            <person name="Westermann M."/>
            <person name="Marz M."/>
            <person name="Spaller T."/>
            <person name="Winckler T."/>
            <person name="Schaap P."/>
            <person name="Glockner G."/>
        </authorList>
    </citation>
    <scope>NUCLEOTIDE SEQUENCE [LARGE SCALE GENOMIC DNA]</scope>
    <source>
        <strain evidence="3 4">Jena</strain>
    </source>
</reference>
<dbReference type="InParanoid" id="A0A2P6NTL0"/>
<feature type="compositionally biased region" description="Polar residues" evidence="1">
    <location>
        <begin position="191"/>
        <end position="204"/>
    </location>
</feature>
<feature type="compositionally biased region" description="Polar residues" evidence="1">
    <location>
        <begin position="213"/>
        <end position="223"/>
    </location>
</feature>
<evidence type="ECO:0000313" key="4">
    <source>
        <dbReference type="Proteomes" id="UP000241769"/>
    </source>
</evidence>
<sequence>MTDCKVTPKLEKLKAESGELIYSPPSSPALGLDPTLSQITEFVKCHPKLKGVVNTHSGGKSRRTKRMMLEEIAEILKLEEGGCSSDVKDEKARRSPPPDIRRCLFEGEVEKDFMDKTVMEEIDEHDEISIDRETTIPHTPQPASKDESTSTPTDSVGYVLKKKTMAVKSSSGSAFADRNMPRPPSVKKAPTSPQEQESSKSPIKTQKKDIEDATSSIQTKPPRTSPLSWLLFFSCALFVCGAASIVYSHYYVDEHCTTREIAPPELEHVWNEFKRWVLVASERAQQDLHKVSNWDWS</sequence>
<feature type="region of interest" description="Disordered" evidence="1">
    <location>
        <begin position="125"/>
        <end position="157"/>
    </location>
</feature>
<comment type="caution">
    <text evidence="3">The sequence shown here is derived from an EMBL/GenBank/DDBJ whole genome shotgun (WGS) entry which is preliminary data.</text>
</comment>
<organism evidence="3 4">
    <name type="scientific">Planoprotostelium fungivorum</name>
    <dbReference type="NCBI Taxonomy" id="1890364"/>
    <lineage>
        <taxon>Eukaryota</taxon>
        <taxon>Amoebozoa</taxon>
        <taxon>Evosea</taxon>
        <taxon>Variosea</taxon>
        <taxon>Cavosteliida</taxon>
        <taxon>Cavosteliaceae</taxon>
        <taxon>Planoprotostelium</taxon>
    </lineage>
</organism>
<keyword evidence="2" id="KW-0472">Membrane</keyword>
<evidence type="ECO:0000256" key="2">
    <source>
        <dbReference type="SAM" id="Phobius"/>
    </source>
</evidence>
<proteinExistence type="predicted"/>
<keyword evidence="4" id="KW-1185">Reference proteome</keyword>
<name>A0A2P6NTL0_9EUKA</name>
<dbReference type="Proteomes" id="UP000241769">
    <property type="component" value="Unassembled WGS sequence"/>
</dbReference>